<organism evidence="1">
    <name type="scientific">Anguilla anguilla</name>
    <name type="common">European freshwater eel</name>
    <name type="synonym">Muraena anguilla</name>
    <dbReference type="NCBI Taxonomy" id="7936"/>
    <lineage>
        <taxon>Eukaryota</taxon>
        <taxon>Metazoa</taxon>
        <taxon>Chordata</taxon>
        <taxon>Craniata</taxon>
        <taxon>Vertebrata</taxon>
        <taxon>Euteleostomi</taxon>
        <taxon>Actinopterygii</taxon>
        <taxon>Neopterygii</taxon>
        <taxon>Teleostei</taxon>
        <taxon>Anguilliformes</taxon>
        <taxon>Anguillidae</taxon>
        <taxon>Anguilla</taxon>
    </lineage>
</organism>
<name>A0A0E9P8Z6_ANGAN</name>
<dbReference type="AlphaFoldDB" id="A0A0E9P8Z6"/>
<evidence type="ECO:0000313" key="1">
    <source>
        <dbReference type="EMBL" id="JAH00535.1"/>
    </source>
</evidence>
<accession>A0A0E9P8Z6</accession>
<dbReference type="EMBL" id="GBXM01108042">
    <property type="protein sequence ID" value="JAH00535.1"/>
    <property type="molecule type" value="Transcribed_RNA"/>
</dbReference>
<sequence>MRRLMHNCYIRGEQFCK</sequence>
<protein>
    <submittedName>
        <fullName evidence="1">Uncharacterized protein</fullName>
    </submittedName>
</protein>
<reference evidence="1" key="1">
    <citation type="submission" date="2014-11" db="EMBL/GenBank/DDBJ databases">
        <authorList>
            <person name="Amaro Gonzalez C."/>
        </authorList>
    </citation>
    <scope>NUCLEOTIDE SEQUENCE</scope>
</reference>
<proteinExistence type="predicted"/>
<reference evidence="1" key="2">
    <citation type="journal article" date="2015" name="Fish Shellfish Immunol.">
        <title>Early steps in the European eel (Anguilla anguilla)-Vibrio vulnificus interaction in the gills: Role of the RtxA13 toxin.</title>
        <authorList>
            <person name="Callol A."/>
            <person name="Pajuelo D."/>
            <person name="Ebbesson L."/>
            <person name="Teles M."/>
            <person name="MacKenzie S."/>
            <person name="Amaro C."/>
        </authorList>
    </citation>
    <scope>NUCLEOTIDE SEQUENCE</scope>
</reference>